<proteinExistence type="inferred from homology"/>
<dbReference type="Proteomes" id="UP001138793">
    <property type="component" value="Unassembled WGS sequence"/>
</dbReference>
<reference evidence="4" key="1">
    <citation type="submission" date="2021-03" db="EMBL/GenBank/DDBJ databases">
        <title>Genomic Encyclopedia of Type Strains, Phase IV (KMG-IV): sequencing the most valuable type-strain genomes for metagenomic binning, comparative biology and taxonomic classification.</title>
        <authorList>
            <person name="Goeker M."/>
        </authorList>
    </citation>
    <scope>NUCLEOTIDE SEQUENCE</scope>
    <source>
        <strain evidence="4">DSM 107338</strain>
    </source>
</reference>
<evidence type="ECO:0000259" key="3">
    <source>
        <dbReference type="Pfam" id="PF07261"/>
    </source>
</evidence>
<sequence>MNVWKEMNAFRDWLLLNEMSSSGIVLWYSLFTIWNKVSCQSKFNVSNSTLMKLTGLSKQGLINARATLIQHQFIHYEKGKKGRAPVYQLNSLVQSVESSRYQSQFQSKTESLPLLDDLRNRRREGRKIASEKLLVVYEQNFGGLPPIVMQSLHDWCEELEEGIILEAIELAVKKGARTFSYVEKILEQWKRAGLKNTAEVRNYIKIKSN</sequence>
<dbReference type="Gene3D" id="1.10.10.630">
    <property type="entry name" value="DnaD domain-like"/>
    <property type="match status" value="1"/>
</dbReference>
<dbReference type="EMBL" id="JAGGMB010000002">
    <property type="protein sequence ID" value="MBP2076857.1"/>
    <property type="molecule type" value="Genomic_DNA"/>
</dbReference>
<dbReference type="NCBIfam" id="TIGR01446">
    <property type="entry name" value="DnaD_dom"/>
    <property type="match status" value="1"/>
</dbReference>
<keyword evidence="2" id="KW-1133">Transmembrane helix</keyword>
<evidence type="ECO:0000256" key="1">
    <source>
        <dbReference type="ARBA" id="ARBA00093462"/>
    </source>
</evidence>
<name>A0A9X1CFQ0_9BACI</name>
<comment type="similarity">
    <text evidence="1">Belongs to the DnaB/DnaD family.</text>
</comment>
<protein>
    <submittedName>
        <fullName evidence="4">DnaD/phage-associated family protein</fullName>
    </submittedName>
</protein>
<keyword evidence="5" id="KW-1185">Reference proteome</keyword>
<comment type="caution">
    <text evidence="4">The sequence shown here is derived from an EMBL/GenBank/DDBJ whole genome shotgun (WGS) entry which is preliminary data.</text>
</comment>
<gene>
    <name evidence="4" type="ORF">J2Z64_001069</name>
</gene>
<dbReference type="AlphaFoldDB" id="A0A9X1CFQ0"/>
<keyword evidence="2" id="KW-0472">Membrane</keyword>
<evidence type="ECO:0000256" key="2">
    <source>
        <dbReference type="SAM" id="Phobius"/>
    </source>
</evidence>
<dbReference type="SUPFAM" id="SSF158499">
    <property type="entry name" value="DnaD domain-like"/>
    <property type="match status" value="1"/>
</dbReference>
<organism evidence="4 5">
    <name type="scientific">Oceanobacillus polygoni</name>
    <dbReference type="NCBI Taxonomy" id="1235259"/>
    <lineage>
        <taxon>Bacteria</taxon>
        <taxon>Bacillati</taxon>
        <taxon>Bacillota</taxon>
        <taxon>Bacilli</taxon>
        <taxon>Bacillales</taxon>
        <taxon>Bacillaceae</taxon>
        <taxon>Oceanobacillus</taxon>
    </lineage>
</organism>
<dbReference type="InterPro" id="IPR053162">
    <property type="entry name" value="DnaD"/>
</dbReference>
<evidence type="ECO:0000313" key="4">
    <source>
        <dbReference type="EMBL" id="MBP2076857.1"/>
    </source>
</evidence>
<dbReference type="InterPro" id="IPR034829">
    <property type="entry name" value="DnaD-like_sf"/>
</dbReference>
<evidence type="ECO:0000313" key="5">
    <source>
        <dbReference type="Proteomes" id="UP001138793"/>
    </source>
</evidence>
<dbReference type="RefSeq" id="WP_187773677.1">
    <property type="nucleotide sequence ID" value="NZ_JAGGMB010000002.1"/>
</dbReference>
<dbReference type="InterPro" id="IPR006343">
    <property type="entry name" value="DnaB/C_C"/>
</dbReference>
<keyword evidence="2" id="KW-0812">Transmembrane</keyword>
<accession>A0A9X1CFQ0</accession>
<dbReference type="Pfam" id="PF07261">
    <property type="entry name" value="DnaB_2"/>
    <property type="match status" value="1"/>
</dbReference>
<dbReference type="PANTHER" id="PTHR37293:SF5">
    <property type="entry name" value="DNA REPLICATION PROTEIN"/>
    <property type="match status" value="1"/>
</dbReference>
<dbReference type="PANTHER" id="PTHR37293">
    <property type="entry name" value="PHAGE REPLICATION PROTEIN-RELATED"/>
    <property type="match status" value="1"/>
</dbReference>
<feature type="transmembrane region" description="Helical" evidence="2">
    <location>
        <begin position="12"/>
        <end position="34"/>
    </location>
</feature>
<feature type="domain" description="DnaB/C C-terminal" evidence="3">
    <location>
        <begin position="136"/>
        <end position="204"/>
    </location>
</feature>